<dbReference type="InterPro" id="IPR036986">
    <property type="entry name" value="S4_RNA-bd_sf"/>
</dbReference>
<protein>
    <recommendedName>
        <fullName evidence="6">Pseudouridine synthase</fullName>
        <ecNumber evidence="6">5.4.99.-</ecNumber>
    </recommendedName>
</protein>
<keyword evidence="3 6" id="KW-0413">Isomerase</keyword>
<sequence length="326" mass="38385">MLINHINMIEVKINENDANQRFDRFLRKYLQNAPLSLIQKNIRKKNFKINDKRAKKDDFVKNGDIITMYIKDEDYKKWVRKKEFKASDFDLDIIYEDENIIIIDKKSGVLSHAANKNDYGNNIVDQMTSYLYKTNKVNSRDLTFKPSIVNRLDRNTAGLIIGAKNAKALRSLNKAIRQGKINKYYLTIIEGEIHKDFEIDTRISKNENKNMVKEKEDGKRIITKFHPLETKNNFTLLECKLITGKTHQIRYSLNKNSTPIIGDRKYSKSNIDYKKINLNNQALLAYKLEFDFIEDLSYLYKKIFISRQVGMINDLKEEVFYGNLIK</sequence>
<dbReference type="Gene3D" id="3.10.290.10">
    <property type="entry name" value="RNA-binding S4 domain"/>
    <property type="match status" value="1"/>
</dbReference>
<dbReference type="InterPro" id="IPR020103">
    <property type="entry name" value="PsdUridine_synth_cat_dom_sf"/>
</dbReference>
<feature type="active site" evidence="4">
    <location>
        <position position="153"/>
    </location>
</feature>
<dbReference type="InterPro" id="IPR006225">
    <property type="entry name" value="PsdUridine_synth_RluC/D"/>
</dbReference>
<accession>A0A6N2U9H1</accession>
<dbReference type="SUPFAM" id="SSF55174">
    <property type="entry name" value="Alpha-L RNA-binding motif"/>
    <property type="match status" value="1"/>
</dbReference>
<dbReference type="AlphaFoldDB" id="A0A6N2U9H1"/>
<comment type="similarity">
    <text evidence="2 6">Belongs to the pseudouridine synthase RluA family.</text>
</comment>
<dbReference type="PROSITE" id="PS50889">
    <property type="entry name" value="S4"/>
    <property type="match status" value="1"/>
</dbReference>
<gene>
    <name evidence="8" type="primary">rluC</name>
    <name evidence="8" type="ORF">AVLFYP127_00966</name>
</gene>
<dbReference type="GO" id="GO:0006396">
    <property type="term" value="P:RNA processing"/>
    <property type="evidence" value="ECO:0007669"/>
    <property type="project" value="UniProtKB-ARBA"/>
</dbReference>
<comment type="catalytic activity">
    <reaction evidence="1 6">
        <text>a uridine in RNA = a pseudouridine in RNA</text>
        <dbReference type="Rhea" id="RHEA:48348"/>
        <dbReference type="Rhea" id="RHEA-COMP:12068"/>
        <dbReference type="Rhea" id="RHEA-COMP:12069"/>
        <dbReference type="ChEBI" id="CHEBI:65314"/>
        <dbReference type="ChEBI" id="CHEBI:65315"/>
    </reaction>
</comment>
<evidence type="ECO:0000256" key="6">
    <source>
        <dbReference type="RuleBase" id="RU362028"/>
    </source>
</evidence>
<dbReference type="InterPro" id="IPR006145">
    <property type="entry name" value="PsdUridine_synth_RsuA/RluA"/>
</dbReference>
<evidence type="ECO:0000256" key="4">
    <source>
        <dbReference type="PIRSR" id="PIRSR606225-1"/>
    </source>
</evidence>
<dbReference type="GO" id="GO:0140098">
    <property type="term" value="F:catalytic activity, acting on RNA"/>
    <property type="evidence" value="ECO:0007669"/>
    <property type="project" value="UniProtKB-ARBA"/>
</dbReference>
<dbReference type="NCBIfam" id="TIGR00005">
    <property type="entry name" value="rluA_subfam"/>
    <property type="match status" value="1"/>
</dbReference>
<comment type="function">
    <text evidence="6">Responsible for synthesis of pseudouridine from uracil.</text>
</comment>
<reference evidence="8" key="1">
    <citation type="submission" date="2019-11" db="EMBL/GenBank/DDBJ databases">
        <authorList>
            <person name="Feng L."/>
        </authorList>
    </citation>
    <scope>NUCLEOTIDE SEQUENCE</scope>
    <source>
        <strain evidence="8">AvaginalisLFYP127</strain>
    </source>
</reference>
<dbReference type="EMBL" id="CACRSW010000029">
    <property type="protein sequence ID" value="VYT13303.1"/>
    <property type="molecule type" value="Genomic_DNA"/>
</dbReference>
<proteinExistence type="inferred from homology"/>
<dbReference type="InterPro" id="IPR050188">
    <property type="entry name" value="RluA_PseudoU_synthase"/>
</dbReference>
<evidence type="ECO:0000256" key="2">
    <source>
        <dbReference type="ARBA" id="ARBA00010876"/>
    </source>
</evidence>
<dbReference type="CDD" id="cd02869">
    <property type="entry name" value="PseudoU_synth_RluA_like"/>
    <property type="match status" value="1"/>
</dbReference>
<dbReference type="PANTHER" id="PTHR21600">
    <property type="entry name" value="MITOCHONDRIAL RNA PSEUDOURIDINE SYNTHASE"/>
    <property type="match status" value="1"/>
</dbReference>
<dbReference type="InterPro" id="IPR006224">
    <property type="entry name" value="PsdUridine_synth_RluA-like_CS"/>
</dbReference>
<dbReference type="GO" id="GO:0003723">
    <property type="term" value="F:RNA binding"/>
    <property type="evidence" value="ECO:0007669"/>
    <property type="project" value="UniProtKB-KW"/>
</dbReference>
<evidence type="ECO:0000259" key="7">
    <source>
        <dbReference type="Pfam" id="PF00849"/>
    </source>
</evidence>
<evidence type="ECO:0000256" key="3">
    <source>
        <dbReference type="ARBA" id="ARBA00023235"/>
    </source>
</evidence>
<dbReference type="Pfam" id="PF00849">
    <property type="entry name" value="PseudoU_synth_2"/>
    <property type="match status" value="1"/>
</dbReference>
<evidence type="ECO:0000256" key="1">
    <source>
        <dbReference type="ARBA" id="ARBA00000073"/>
    </source>
</evidence>
<dbReference type="GO" id="GO:0009982">
    <property type="term" value="F:pseudouridine synthase activity"/>
    <property type="evidence" value="ECO:0007669"/>
    <property type="project" value="InterPro"/>
</dbReference>
<dbReference type="PROSITE" id="PS01129">
    <property type="entry name" value="PSI_RLU"/>
    <property type="match status" value="1"/>
</dbReference>
<evidence type="ECO:0000313" key="8">
    <source>
        <dbReference type="EMBL" id="VYT13303.1"/>
    </source>
</evidence>
<dbReference type="GO" id="GO:0001522">
    <property type="term" value="P:pseudouridine synthesis"/>
    <property type="evidence" value="ECO:0007669"/>
    <property type="project" value="InterPro"/>
</dbReference>
<feature type="domain" description="Pseudouridine synthase RsuA/RluA-like" evidence="7">
    <location>
        <begin position="99"/>
        <end position="254"/>
    </location>
</feature>
<dbReference type="EC" id="5.4.99.-" evidence="6"/>
<organism evidence="8">
    <name type="scientific">Anaerococcus vaginalis</name>
    <dbReference type="NCBI Taxonomy" id="33037"/>
    <lineage>
        <taxon>Bacteria</taxon>
        <taxon>Bacillati</taxon>
        <taxon>Bacillota</taxon>
        <taxon>Tissierellia</taxon>
        <taxon>Tissierellales</taxon>
        <taxon>Peptoniphilaceae</taxon>
        <taxon>Anaerococcus</taxon>
    </lineage>
</organism>
<keyword evidence="5" id="KW-0694">RNA-binding</keyword>
<dbReference type="PANTHER" id="PTHR21600:SF83">
    <property type="entry name" value="PSEUDOURIDYLATE SYNTHASE RPUSD4, MITOCHONDRIAL"/>
    <property type="match status" value="1"/>
</dbReference>
<dbReference type="Gene3D" id="3.30.2350.10">
    <property type="entry name" value="Pseudouridine synthase"/>
    <property type="match status" value="1"/>
</dbReference>
<evidence type="ECO:0000256" key="5">
    <source>
        <dbReference type="PROSITE-ProRule" id="PRU00182"/>
    </source>
</evidence>
<dbReference type="SUPFAM" id="SSF55120">
    <property type="entry name" value="Pseudouridine synthase"/>
    <property type="match status" value="1"/>
</dbReference>
<name>A0A6N2U9H1_9FIRM</name>